<geneLocation type="plasmid" evidence="1 2">
    <name>unnamed2</name>
</geneLocation>
<dbReference type="EMBL" id="CP123973">
    <property type="protein sequence ID" value="WII29703.1"/>
    <property type="molecule type" value="Genomic_DNA"/>
</dbReference>
<evidence type="ECO:0000313" key="1">
    <source>
        <dbReference type="EMBL" id="WII29703.1"/>
    </source>
</evidence>
<name>A0AAX3X851_9LACO</name>
<protein>
    <submittedName>
        <fullName evidence="1">Uncharacterized protein</fullName>
    </submittedName>
</protein>
<proteinExistence type="predicted"/>
<reference evidence="1" key="1">
    <citation type="submission" date="2023-04" db="EMBL/GenBank/DDBJ databases">
        <title>Four porcine-derived lactic acid bacteria strains analyses and their evaluation as potential probiotics based on genomics.</title>
        <authorList>
            <person name="Niu D."/>
        </authorList>
    </citation>
    <scope>NUCLEOTIDE SEQUENCE</scope>
    <source>
        <strain evidence="1">ZSA5</strain>
        <plasmid evidence="1">unnamed2</plasmid>
    </source>
</reference>
<dbReference type="Proteomes" id="UP001231316">
    <property type="component" value="Plasmid unnamed2"/>
</dbReference>
<sequence>MKIKEMSIKELIREVKRLDKELPHEVWEDAFEGFDSLIWNLRDAIDDWDSAMCDSEPYSNRHDYSYMVYKALDKEDYPKLANDGYEELYKGYIRDFFEEVLEKIEESMYDKELKKCTDKVMRLINFCLKRKGGITKDDRVHVTITDKVIMSIIKQGQKDNSIIYHFDRLSLFTLELSIFYKVKELINRDERLALTRVYDTNGKTCIEVRRVK</sequence>
<organism evidence="1 2">
    <name type="scientific">Ligilactobacillus salivarius</name>
    <dbReference type="NCBI Taxonomy" id="1624"/>
    <lineage>
        <taxon>Bacteria</taxon>
        <taxon>Bacillati</taxon>
        <taxon>Bacillota</taxon>
        <taxon>Bacilli</taxon>
        <taxon>Lactobacillales</taxon>
        <taxon>Lactobacillaceae</taxon>
        <taxon>Ligilactobacillus</taxon>
    </lineage>
</organism>
<dbReference type="RefSeq" id="WP_284650676.1">
    <property type="nucleotide sequence ID" value="NZ_CP123973.1"/>
</dbReference>
<dbReference type="AlphaFoldDB" id="A0AAX3X851"/>
<accession>A0AAX3X851</accession>
<gene>
    <name evidence="1" type="ORF">QFE45_10570</name>
</gene>
<evidence type="ECO:0000313" key="2">
    <source>
        <dbReference type="Proteomes" id="UP001231316"/>
    </source>
</evidence>
<keyword evidence="1" id="KW-0614">Plasmid</keyword>